<gene>
    <name evidence="2" type="ORF">MRATA1EN1_LOCUS25205</name>
</gene>
<sequence>MLEPIPARLGSERAQSGRWKPKRPAEGAPGPLRACRWAGGARRAPGSGLRLQSGSDHSGGRARYPSWAPGERPRGAAERTRPGALLPGALPASGEYRRSRGTFHPS</sequence>
<proteinExistence type="predicted"/>
<organism evidence="2 3">
    <name type="scientific">Rangifer tarandus platyrhynchus</name>
    <name type="common">Svalbard reindeer</name>
    <dbReference type="NCBI Taxonomy" id="3082113"/>
    <lineage>
        <taxon>Eukaryota</taxon>
        <taxon>Metazoa</taxon>
        <taxon>Chordata</taxon>
        <taxon>Craniata</taxon>
        <taxon>Vertebrata</taxon>
        <taxon>Euteleostomi</taxon>
        <taxon>Mammalia</taxon>
        <taxon>Eutheria</taxon>
        <taxon>Laurasiatheria</taxon>
        <taxon>Artiodactyla</taxon>
        <taxon>Ruminantia</taxon>
        <taxon>Pecora</taxon>
        <taxon>Cervidae</taxon>
        <taxon>Odocoileinae</taxon>
        <taxon>Rangifer</taxon>
    </lineage>
</organism>
<keyword evidence="3" id="KW-1185">Reference proteome</keyword>
<feature type="compositionally biased region" description="Low complexity" evidence="1">
    <location>
        <begin position="32"/>
        <end position="51"/>
    </location>
</feature>
<dbReference type="Proteomes" id="UP001176941">
    <property type="component" value="Chromosome 6"/>
</dbReference>
<feature type="region of interest" description="Disordered" evidence="1">
    <location>
        <begin position="1"/>
        <end position="106"/>
    </location>
</feature>
<reference evidence="2" key="1">
    <citation type="submission" date="2023-04" db="EMBL/GenBank/DDBJ databases">
        <authorList>
            <consortium name="ELIXIR-Norway"/>
        </authorList>
    </citation>
    <scope>NUCLEOTIDE SEQUENCE [LARGE SCALE GENOMIC DNA]</scope>
</reference>
<name>A0ABN8ZQQ6_RANTA</name>
<feature type="compositionally biased region" description="Basic and acidic residues" evidence="1">
    <location>
        <begin position="71"/>
        <end position="81"/>
    </location>
</feature>
<evidence type="ECO:0000313" key="2">
    <source>
        <dbReference type="EMBL" id="CAI9176243.1"/>
    </source>
</evidence>
<accession>A0ABN8ZQQ6</accession>
<protein>
    <submittedName>
        <fullName evidence="2">Uncharacterized protein</fullName>
    </submittedName>
</protein>
<evidence type="ECO:0000313" key="3">
    <source>
        <dbReference type="Proteomes" id="UP001176941"/>
    </source>
</evidence>
<evidence type="ECO:0000256" key="1">
    <source>
        <dbReference type="SAM" id="MobiDB-lite"/>
    </source>
</evidence>
<dbReference type="EMBL" id="OX459942">
    <property type="protein sequence ID" value="CAI9176243.1"/>
    <property type="molecule type" value="Genomic_DNA"/>
</dbReference>